<feature type="transmembrane region" description="Helical" evidence="2">
    <location>
        <begin position="49"/>
        <end position="78"/>
    </location>
</feature>
<feature type="transmembrane region" description="Helical" evidence="2">
    <location>
        <begin position="248"/>
        <end position="273"/>
    </location>
</feature>
<feature type="transmembrane region" description="Helical" evidence="2">
    <location>
        <begin position="98"/>
        <end position="121"/>
    </location>
</feature>
<feature type="transmembrane region" description="Helical" evidence="2">
    <location>
        <begin position="12"/>
        <end position="37"/>
    </location>
</feature>
<reference evidence="3" key="1">
    <citation type="submission" date="2022-08" db="EMBL/GenBank/DDBJ databases">
        <authorList>
            <consortium name="DOE Joint Genome Institute"/>
            <person name="Min B."/>
            <person name="Riley R."/>
            <person name="Sierra-Patev S."/>
            <person name="Naranjo-Ortiz M."/>
            <person name="Looney B."/>
            <person name="Konkel Z."/>
            <person name="Slot J.C."/>
            <person name="Sakamoto Y."/>
            <person name="Steenwyk J.L."/>
            <person name="Rokas A."/>
            <person name="Carro J."/>
            <person name="Camarero S."/>
            <person name="Ferreira P."/>
            <person name="Molpeceres G."/>
            <person name="Ruiz-Duenas F.J."/>
            <person name="Serrano A."/>
            <person name="Henrissat B."/>
            <person name="Drula E."/>
            <person name="Hughes K.W."/>
            <person name="Mata J.L."/>
            <person name="Ishikawa N.K."/>
            <person name="Vargas-Isla R."/>
            <person name="Ushijima S."/>
            <person name="Smith C.A."/>
            <person name="Ahrendt S."/>
            <person name="Andreopoulos W."/>
            <person name="He G."/>
            <person name="Labutti K."/>
            <person name="Lipzen A."/>
            <person name="Ng V."/>
            <person name="Sandor L."/>
            <person name="Barry K."/>
            <person name="Martinez A.T."/>
            <person name="Xiao Y."/>
            <person name="Gibbons J.G."/>
            <person name="Terashima K."/>
            <person name="Hibbett D.S."/>
            <person name="Grigoriev I.V."/>
        </authorList>
    </citation>
    <scope>NUCLEOTIDE SEQUENCE</scope>
    <source>
        <strain evidence="3">TFB9207</strain>
    </source>
</reference>
<evidence type="ECO:0000313" key="3">
    <source>
        <dbReference type="EMBL" id="KAJ3840323.1"/>
    </source>
</evidence>
<keyword evidence="2" id="KW-0812">Transmembrane</keyword>
<evidence type="ECO:0000313" key="4">
    <source>
        <dbReference type="Proteomes" id="UP001163846"/>
    </source>
</evidence>
<proteinExistence type="predicted"/>
<dbReference type="AlphaFoldDB" id="A0AA38PCE1"/>
<sequence>MSKSLSQPKAYFISLFCEAIFAGLNTFLFCAAMYLLLQRRKKHPRGPKNAMIAMTIIMYCLSMLHLAFSLEINLVALFDQKASAPTGDVPKSAENTENVFACTPIAAETLNCLLGDCIVIWRTWTLWNRSWKVILIPCALLLGGIVAGGLFVHAIFVSLVGTSLFNQQTIGAMIAFGLLTSMVNFYAILAIGYRAWTHSRYMKVFSSSGSHVIGTQYLTIFLIFVESGFIYCTVPVLMVILFSASNNGVYIVIGILAQMTGIYPTAIMVLVCLQLTQHDHITQAEFASTSGSTQMHRLNYDSQPEYTLTIPESVISSSSGTVNHPPYPIINIQAVKSDTDGSQRSTGIQVDKPRAV</sequence>
<feature type="compositionally biased region" description="Polar residues" evidence="1">
    <location>
        <begin position="337"/>
        <end position="348"/>
    </location>
</feature>
<evidence type="ECO:0000256" key="1">
    <source>
        <dbReference type="SAM" id="MobiDB-lite"/>
    </source>
</evidence>
<feature type="region of interest" description="Disordered" evidence="1">
    <location>
        <begin position="337"/>
        <end position="356"/>
    </location>
</feature>
<evidence type="ECO:0000256" key="2">
    <source>
        <dbReference type="SAM" id="Phobius"/>
    </source>
</evidence>
<comment type="caution">
    <text evidence="3">The sequence shown here is derived from an EMBL/GenBank/DDBJ whole genome shotgun (WGS) entry which is preliminary data.</text>
</comment>
<gene>
    <name evidence="3" type="ORF">F5878DRAFT_613508</name>
</gene>
<keyword evidence="2" id="KW-1133">Transmembrane helix</keyword>
<feature type="transmembrane region" description="Helical" evidence="2">
    <location>
        <begin position="217"/>
        <end position="242"/>
    </location>
</feature>
<dbReference type="Proteomes" id="UP001163846">
    <property type="component" value="Unassembled WGS sequence"/>
</dbReference>
<keyword evidence="2" id="KW-0472">Membrane</keyword>
<feature type="transmembrane region" description="Helical" evidence="2">
    <location>
        <begin position="172"/>
        <end position="196"/>
    </location>
</feature>
<feature type="transmembrane region" description="Helical" evidence="2">
    <location>
        <begin position="133"/>
        <end position="160"/>
    </location>
</feature>
<accession>A0AA38PCE1</accession>
<name>A0AA38PCE1_9AGAR</name>
<dbReference type="EMBL" id="MU806084">
    <property type="protein sequence ID" value="KAJ3840323.1"/>
    <property type="molecule type" value="Genomic_DNA"/>
</dbReference>
<organism evidence="3 4">
    <name type="scientific">Lentinula raphanica</name>
    <dbReference type="NCBI Taxonomy" id="153919"/>
    <lineage>
        <taxon>Eukaryota</taxon>
        <taxon>Fungi</taxon>
        <taxon>Dikarya</taxon>
        <taxon>Basidiomycota</taxon>
        <taxon>Agaricomycotina</taxon>
        <taxon>Agaricomycetes</taxon>
        <taxon>Agaricomycetidae</taxon>
        <taxon>Agaricales</taxon>
        <taxon>Marasmiineae</taxon>
        <taxon>Omphalotaceae</taxon>
        <taxon>Lentinula</taxon>
    </lineage>
</organism>
<keyword evidence="4" id="KW-1185">Reference proteome</keyword>
<protein>
    <submittedName>
        <fullName evidence="3">Uncharacterized protein</fullName>
    </submittedName>
</protein>